<evidence type="ECO:0000256" key="5">
    <source>
        <dbReference type="ARBA" id="ARBA00022553"/>
    </source>
</evidence>
<keyword evidence="9 17" id="KW-0418">Kinase</keyword>
<keyword evidence="4" id="KW-1003">Cell membrane</keyword>
<dbReference type="Pfam" id="PF02743">
    <property type="entry name" value="dCache_1"/>
    <property type="match status" value="1"/>
</dbReference>
<evidence type="ECO:0000256" key="2">
    <source>
        <dbReference type="ARBA" id="ARBA00004651"/>
    </source>
</evidence>
<dbReference type="Gene3D" id="3.30.565.10">
    <property type="entry name" value="Histidine kinase-like ATPase, C-terminal domain"/>
    <property type="match status" value="1"/>
</dbReference>
<keyword evidence="12" id="KW-0902">Two-component regulatory system</keyword>
<dbReference type="Gene3D" id="6.10.340.10">
    <property type="match status" value="1"/>
</dbReference>
<protein>
    <recommendedName>
        <fullName evidence="3">histidine kinase</fullName>
        <ecNumber evidence="3">2.7.13.3</ecNumber>
    </recommendedName>
</protein>
<dbReference type="RefSeq" id="WP_185137275.1">
    <property type="nucleotide sequence ID" value="NZ_JACJVR010000070.1"/>
</dbReference>
<sequence>MPRWIRRSLKNKLIFLLLVSILFPLLSLGFFSYITASNLTEEKTKQSGMGVLQQIDSNLEFIISDIENMSLFLIGSKDVQLYVNSSKADASKQQTRMIEFLSNLVFSKPYISDITIYPGNRAIPVSNTTIFETALPDITDTDPNYFAAHPSWWTPRYDTRTAAGSKRVVSFVRPIRNLYTFKPLGKLVISLDEAALERILSKSGIENDRYMLLLDSEGRVLSGTLDELPGTVAEVLPGLPPLAGDSGAINYGSGGGKKTLLYLTVPGVGWKLVEAIPFGEYKSQNRYVLGLTAAAVGFALLLIVSLVVFFIQRLLRPLRMLTRFLKNTDPEEPIRTYPVESMDEVGQLVRSYNQLGDRIAALTDQVKHTEAVKKEADIAALQAQINPHFLYNTLSSIQWMALMNKDKNIAEMVGNLSDFLRFSLNKGAQFCPVEQEVAHARHYANIQAIRYPDQFDIVFSIDPAMNGKTMLKLLLQPLIENAFAHGVQKKEGRGVIGVHGTLQGAAMTFAVEDNGAGMEPDKLREVLAQLRSPDDRDRVARGSYGLRNVQQRLLLHYGADAGLKIESAAGVGTRVAFTIPAMEDWPS</sequence>
<feature type="transmembrane region" description="Helical" evidence="14">
    <location>
        <begin position="287"/>
        <end position="311"/>
    </location>
</feature>
<comment type="caution">
    <text evidence="17">The sequence shown here is derived from an EMBL/GenBank/DDBJ whole genome shotgun (WGS) entry which is preliminary data.</text>
</comment>
<dbReference type="InterPro" id="IPR003594">
    <property type="entry name" value="HATPase_dom"/>
</dbReference>
<dbReference type="CDD" id="cd06225">
    <property type="entry name" value="HAMP"/>
    <property type="match status" value="1"/>
</dbReference>
<evidence type="ECO:0000256" key="6">
    <source>
        <dbReference type="ARBA" id="ARBA00022679"/>
    </source>
</evidence>
<evidence type="ECO:0000256" key="1">
    <source>
        <dbReference type="ARBA" id="ARBA00000085"/>
    </source>
</evidence>
<feature type="domain" description="Histidine kinase" evidence="15">
    <location>
        <begin position="471"/>
        <end position="583"/>
    </location>
</feature>
<feature type="domain" description="HAMP" evidence="16">
    <location>
        <begin position="312"/>
        <end position="364"/>
    </location>
</feature>
<dbReference type="PROSITE" id="PS50885">
    <property type="entry name" value="HAMP"/>
    <property type="match status" value="1"/>
</dbReference>
<dbReference type="PANTHER" id="PTHR34220">
    <property type="entry name" value="SENSOR HISTIDINE KINASE YPDA"/>
    <property type="match status" value="1"/>
</dbReference>
<comment type="catalytic activity">
    <reaction evidence="1">
        <text>ATP + protein L-histidine = ADP + protein N-phospho-L-histidine.</text>
        <dbReference type="EC" id="2.7.13.3"/>
    </reaction>
</comment>
<dbReference type="PANTHER" id="PTHR34220:SF7">
    <property type="entry name" value="SENSOR HISTIDINE KINASE YPDA"/>
    <property type="match status" value="1"/>
</dbReference>
<dbReference type="PROSITE" id="PS50109">
    <property type="entry name" value="HIS_KIN"/>
    <property type="match status" value="1"/>
</dbReference>
<keyword evidence="13 14" id="KW-0472">Membrane</keyword>
<evidence type="ECO:0000256" key="13">
    <source>
        <dbReference type="ARBA" id="ARBA00023136"/>
    </source>
</evidence>
<evidence type="ECO:0000256" key="11">
    <source>
        <dbReference type="ARBA" id="ARBA00022989"/>
    </source>
</evidence>
<evidence type="ECO:0000256" key="4">
    <source>
        <dbReference type="ARBA" id="ARBA00022475"/>
    </source>
</evidence>
<dbReference type="InterPro" id="IPR003660">
    <property type="entry name" value="HAMP_dom"/>
</dbReference>
<dbReference type="EMBL" id="JACJVR010000070">
    <property type="protein sequence ID" value="MBB6693293.1"/>
    <property type="molecule type" value="Genomic_DNA"/>
</dbReference>
<dbReference type="InterPro" id="IPR010559">
    <property type="entry name" value="Sig_transdc_His_kin_internal"/>
</dbReference>
<evidence type="ECO:0000256" key="14">
    <source>
        <dbReference type="SAM" id="Phobius"/>
    </source>
</evidence>
<dbReference type="EC" id="2.7.13.3" evidence="3"/>
<dbReference type="InterPro" id="IPR033479">
    <property type="entry name" value="dCache_1"/>
</dbReference>
<keyword evidence="18" id="KW-1185">Reference proteome</keyword>
<dbReference type="SMART" id="SM00387">
    <property type="entry name" value="HATPase_c"/>
    <property type="match status" value="1"/>
</dbReference>
<keyword evidence="8" id="KW-0547">Nucleotide-binding</keyword>
<keyword evidence="6" id="KW-0808">Transferase</keyword>
<dbReference type="InterPro" id="IPR005467">
    <property type="entry name" value="His_kinase_dom"/>
</dbReference>
<dbReference type="GO" id="GO:0005886">
    <property type="term" value="C:plasma membrane"/>
    <property type="evidence" value="ECO:0007669"/>
    <property type="project" value="UniProtKB-SubCell"/>
</dbReference>
<evidence type="ECO:0000259" key="16">
    <source>
        <dbReference type="PROSITE" id="PS50885"/>
    </source>
</evidence>
<dbReference type="InterPro" id="IPR050640">
    <property type="entry name" value="Bact_2-comp_sensor_kinase"/>
</dbReference>
<comment type="subcellular location">
    <subcellularLocation>
        <location evidence="2">Cell membrane</location>
        <topology evidence="2">Multi-pass membrane protein</topology>
    </subcellularLocation>
</comment>
<dbReference type="GO" id="GO:0005524">
    <property type="term" value="F:ATP binding"/>
    <property type="evidence" value="ECO:0007669"/>
    <property type="project" value="UniProtKB-KW"/>
</dbReference>
<dbReference type="Pfam" id="PF06580">
    <property type="entry name" value="His_kinase"/>
    <property type="match status" value="1"/>
</dbReference>
<keyword evidence="10" id="KW-0067">ATP-binding</keyword>
<dbReference type="Gene3D" id="3.30.450.20">
    <property type="entry name" value="PAS domain"/>
    <property type="match status" value="2"/>
</dbReference>
<dbReference type="Proteomes" id="UP000553776">
    <property type="component" value="Unassembled WGS sequence"/>
</dbReference>
<evidence type="ECO:0000259" key="15">
    <source>
        <dbReference type="PROSITE" id="PS50109"/>
    </source>
</evidence>
<name>A0A841U4Q6_9BACL</name>
<evidence type="ECO:0000256" key="9">
    <source>
        <dbReference type="ARBA" id="ARBA00022777"/>
    </source>
</evidence>
<evidence type="ECO:0000256" key="10">
    <source>
        <dbReference type="ARBA" id="ARBA00022840"/>
    </source>
</evidence>
<dbReference type="SUPFAM" id="SSF55874">
    <property type="entry name" value="ATPase domain of HSP90 chaperone/DNA topoisomerase II/histidine kinase"/>
    <property type="match status" value="1"/>
</dbReference>
<evidence type="ECO:0000256" key="7">
    <source>
        <dbReference type="ARBA" id="ARBA00022692"/>
    </source>
</evidence>
<keyword evidence="7 14" id="KW-0812">Transmembrane</keyword>
<accession>A0A841U4Q6</accession>
<reference evidence="17 18" key="1">
    <citation type="submission" date="2020-08" db="EMBL/GenBank/DDBJ databases">
        <title>Cohnella phylogeny.</title>
        <authorList>
            <person name="Dunlap C."/>
        </authorList>
    </citation>
    <scope>NUCLEOTIDE SEQUENCE [LARGE SCALE GENOMIC DNA]</scope>
    <source>
        <strain evidence="17 18">DSM 25239</strain>
    </source>
</reference>
<evidence type="ECO:0000256" key="8">
    <source>
        <dbReference type="ARBA" id="ARBA00022741"/>
    </source>
</evidence>
<evidence type="ECO:0000256" key="3">
    <source>
        <dbReference type="ARBA" id="ARBA00012438"/>
    </source>
</evidence>
<dbReference type="Pfam" id="PF02518">
    <property type="entry name" value="HATPase_c"/>
    <property type="match status" value="1"/>
</dbReference>
<keyword evidence="11 14" id="KW-1133">Transmembrane helix</keyword>
<evidence type="ECO:0000313" key="17">
    <source>
        <dbReference type="EMBL" id="MBB6693293.1"/>
    </source>
</evidence>
<proteinExistence type="predicted"/>
<dbReference type="InterPro" id="IPR036890">
    <property type="entry name" value="HATPase_C_sf"/>
</dbReference>
<dbReference type="AlphaFoldDB" id="A0A841U4Q6"/>
<dbReference type="GO" id="GO:0000155">
    <property type="term" value="F:phosphorelay sensor kinase activity"/>
    <property type="evidence" value="ECO:0007669"/>
    <property type="project" value="InterPro"/>
</dbReference>
<organism evidence="17 18">
    <name type="scientific">Cohnella xylanilytica</name>
    <dbReference type="NCBI Taxonomy" id="557555"/>
    <lineage>
        <taxon>Bacteria</taxon>
        <taxon>Bacillati</taxon>
        <taxon>Bacillota</taxon>
        <taxon>Bacilli</taxon>
        <taxon>Bacillales</taxon>
        <taxon>Paenibacillaceae</taxon>
        <taxon>Cohnella</taxon>
    </lineage>
</organism>
<keyword evidence="5" id="KW-0597">Phosphoprotein</keyword>
<evidence type="ECO:0000313" key="18">
    <source>
        <dbReference type="Proteomes" id="UP000553776"/>
    </source>
</evidence>
<gene>
    <name evidence="17" type="ORF">H7B90_17960</name>
</gene>
<evidence type="ECO:0000256" key="12">
    <source>
        <dbReference type="ARBA" id="ARBA00023012"/>
    </source>
</evidence>